<evidence type="ECO:0000256" key="1">
    <source>
        <dbReference type="SAM" id="MobiDB-lite"/>
    </source>
</evidence>
<keyword evidence="3" id="KW-1185">Reference proteome</keyword>
<reference evidence="2 3" key="1">
    <citation type="submission" date="2020-07" db="EMBL/GenBank/DDBJ databases">
        <title>Sequencing the genomes of 1000 actinobacteria strains.</title>
        <authorList>
            <person name="Klenk H.-P."/>
        </authorList>
    </citation>
    <scope>NUCLEOTIDE SEQUENCE [LARGE SCALE GENOMIC DNA]</scope>
    <source>
        <strain evidence="2 3">DSM 45975</strain>
    </source>
</reference>
<name>A0A839E5N1_9PSEU</name>
<dbReference type="Proteomes" id="UP000569329">
    <property type="component" value="Unassembled WGS sequence"/>
</dbReference>
<proteinExistence type="predicted"/>
<dbReference type="EMBL" id="JACGWZ010000005">
    <property type="protein sequence ID" value="MBA8826198.1"/>
    <property type="molecule type" value="Genomic_DNA"/>
</dbReference>
<sequence length="371" mass="40596">MSGPDQRTDDDTADSARTGGSGRPDDLAGTLLLRCRTDEVHTVAPFLDDRSRCGLVLTGTDAPKIAHSLRKRGFEKPLLCDAERYGVNGHRCATAPFDEQWILSQRGLRAPVLTDSGRVGEGDLVGLRSILTRARELGEDVIACLPLHSSWLSDPTSLGVLEEELHASGVPVTLVLEHFGDPLDVPETLRGLLRLLGGENPVLLLRGDVSALGASCFGAVAAAVETIFRLRRPRPVLAGHCLSHLGVEEAATAVRVTPDQVERWVCECDACGGRMMDHFAVIGDPHEQESAAFRHSLEVLLDLHEDLHAPHLTPRQRRNSWVEQCSSAGFYHQEIDTSTRPEWRVPPFLENWRRVGAEFVPHGDGSRTPPP</sequence>
<evidence type="ECO:0000313" key="3">
    <source>
        <dbReference type="Proteomes" id="UP000569329"/>
    </source>
</evidence>
<feature type="region of interest" description="Disordered" evidence="1">
    <location>
        <begin position="1"/>
        <end position="25"/>
    </location>
</feature>
<organism evidence="2 3">
    <name type="scientific">Halosaccharopolyspora lacisalsi</name>
    <dbReference type="NCBI Taxonomy" id="1000566"/>
    <lineage>
        <taxon>Bacteria</taxon>
        <taxon>Bacillati</taxon>
        <taxon>Actinomycetota</taxon>
        <taxon>Actinomycetes</taxon>
        <taxon>Pseudonocardiales</taxon>
        <taxon>Pseudonocardiaceae</taxon>
        <taxon>Halosaccharopolyspora</taxon>
    </lineage>
</organism>
<gene>
    <name evidence="2" type="ORF">FHX42_003574</name>
</gene>
<comment type="caution">
    <text evidence="2">The sequence shown here is derived from an EMBL/GenBank/DDBJ whole genome shotgun (WGS) entry which is preliminary data.</text>
</comment>
<dbReference type="AlphaFoldDB" id="A0A839E5N1"/>
<protein>
    <submittedName>
        <fullName evidence="2">Uncharacterized protein</fullName>
    </submittedName>
</protein>
<feature type="compositionally biased region" description="Basic and acidic residues" evidence="1">
    <location>
        <begin position="1"/>
        <end position="10"/>
    </location>
</feature>
<evidence type="ECO:0000313" key="2">
    <source>
        <dbReference type="EMBL" id="MBA8826198.1"/>
    </source>
</evidence>
<dbReference type="RefSeq" id="WP_182545459.1">
    <property type="nucleotide sequence ID" value="NZ_JACGWZ010000005.1"/>
</dbReference>
<accession>A0A839E5N1</accession>